<comment type="caution">
    <text evidence="1">The sequence shown here is derived from an EMBL/GenBank/DDBJ whole genome shotgun (WGS) entry which is preliminary data.</text>
</comment>
<accession>A0ACC2L0Q3</accession>
<sequence>MAEDASAEPEEQVDLDGDNDIEEMMDDDIEAVEEDGVDDAEHEERDKYTEEEQHSEGEGGEKTSAADVADEADEAASSIMDEDKMTTTSRYDDSEKRAELLSLPPHGSEIFIGGVPRDVTEEDLRGLCEPIGDIAEIRLVKDKDTGENKGYAFITFKMKESAQQAIEDIGNKEFKGKTLRCSQSQAKHRLFIGNIPKSLTEDDLRKAIEESGPGAENIELFKDPQNPSRNRGFAFVEYYNHACADYAKQKMSSPQFKLDGNTPTISWADPKNGPDPSAAAQVKAVYVKNLPDSTTPDQLKELFQRHGEIKRVVLPPAKPGQNKRDFGFIYFTERSSALKAVKETEKYEIDGHVLETSLAKPQTDRKSDAASNAYKGGIIPSYLPPSGYGFFGDPYGALGAGYGAARYGQQPMIYGRGPMPSGMQMVPMYLPDGRLGYVL</sequence>
<evidence type="ECO:0000313" key="2">
    <source>
        <dbReference type="Proteomes" id="UP001234297"/>
    </source>
</evidence>
<reference evidence="1 2" key="1">
    <citation type="journal article" date="2022" name="Hortic Res">
        <title>A haplotype resolved chromosomal level avocado genome allows analysis of novel avocado genes.</title>
        <authorList>
            <person name="Nath O."/>
            <person name="Fletcher S.J."/>
            <person name="Hayward A."/>
            <person name="Shaw L.M."/>
            <person name="Masouleh A.K."/>
            <person name="Furtado A."/>
            <person name="Henry R.J."/>
            <person name="Mitter N."/>
        </authorList>
    </citation>
    <scope>NUCLEOTIDE SEQUENCE [LARGE SCALE GENOMIC DNA]</scope>
    <source>
        <strain evidence="2">cv. Hass</strain>
    </source>
</reference>
<dbReference type="Proteomes" id="UP001234297">
    <property type="component" value="Chromosome 6"/>
</dbReference>
<name>A0ACC2L0Q3_PERAE</name>
<protein>
    <submittedName>
        <fullName evidence="1">Uncharacterized protein</fullName>
    </submittedName>
</protein>
<gene>
    <name evidence="1" type="ORF">MRB53_020346</name>
</gene>
<evidence type="ECO:0000313" key="1">
    <source>
        <dbReference type="EMBL" id="KAJ8627039.1"/>
    </source>
</evidence>
<keyword evidence="2" id="KW-1185">Reference proteome</keyword>
<proteinExistence type="predicted"/>
<organism evidence="1 2">
    <name type="scientific">Persea americana</name>
    <name type="common">Avocado</name>
    <dbReference type="NCBI Taxonomy" id="3435"/>
    <lineage>
        <taxon>Eukaryota</taxon>
        <taxon>Viridiplantae</taxon>
        <taxon>Streptophyta</taxon>
        <taxon>Embryophyta</taxon>
        <taxon>Tracheophyta</taxon>
        <taxon>Spermatophyta</taxon>
        <taxon>Magnoliopsida</taxon>
        <taxon>Magnoliidae</taxon>
        <taxon>Laurales</taxon>
        <taxon>Lauraceae</taxon>
        <taxon>Persea</taxon>
    </lineage>
</organism>
<dbReference type="EMBL" id="CM056814">
    <property type="protein sequence ID" value="KAJ8627039.1"/>
    <property type="molecule type" value="Genomic_DNA"/>
</dbReference>